<evidence type="ECO:0000256" key="4">
    <source>
        <dbReference type="ARBA" id="ARBA00022833"/>
    </source>
</evidence>
<keyword evidence="2" id="KW-0479">Metal-binding</keyword>
<dbReference type="Pfam" id="PF02633">
    <property type="entry name" value="Creatininase"/>
    <property type="match status" value="1"/>
</dbReference>
<dbReference type="InterPro" id="IPR024087">
    <property type="entry name" value="Creatininase-like_sf"/>
</dbReference>
<evidence type="ECO:0000256" key="1">
    <source>
        <dbReference type="ARBA" id="ARBA00001947"/>
    </source>
</evidence>
<accession>A0ABN6DEI5</accession>
<keyword evidence="3" id="KW-0378">Hydrolase</keyword>
<evidence type="ECO:0000256" key="2">
    <source>
        <dbReference type="ARBA" id="ARBA00022723"/>
    </source>
</evidence>
<evidence type="ECO:0000313" key="7">
    <source>
        <dbReference type="Proteomes" id="UP000824366"/>
    </source>
</evidence>
<organism evidence="6 7">
    <name type="scientific">Rhodoferax lithotrophicus</name>
    <dbReference type="NCBI Taxonomy" id="2798804"/>
    <lineage>
        <taxon>Bacteria</taxon>
        <taxon>Pseudomonadati</taxon>
        <taxon>Pseudomonadota</taxon>
        <taxon>Betaproteobacteria</taxon>
        <taxon>Burkholderiales</taxon>
        <taxon>Comamonadaceae</taxon>
        <taxon>Rhodoferax</taxon>
    </lineage>
</organism>
<dbReference type="PANTHER" id="PTHR35005">
    <property type="entry name" value="3-DEHYDRO-SCYLLO-INOSOSE HYDROLASE"/>
    <property type="match status" value="1"/>
</dbReference>
<keyword evidence="4" id="KW-0862">Zinc</keyword>
<dbReference type="EMBL" id="AP024238">
    <property type="protein sequence ID" value="BCO29086.1"/>
    <property type="molecule type" value="Genomic_DNA"/>
</dbReference>
<gene>
    <name evidence="6" type="ORF">MIZ03_3998</name>
</gene>
<reference evidence="6 7" key="1">
    <citation type="journal article" date="2021" name="Microbiol. Spectr.">
        <title>A Single Bacterium Capable of Oxidation and Reduction of Iron at Circumneutral pH.</title>
        <authorList>
            <person name="Kato S."/>
            <person name="Ohkuma M."/>
        </authorList>
    </citation>
    <scope>NUCLEOTIDE SEQUENCE [LARGE SCALE GENOMIC DNA]</scope>
    <source>
        <strain evidence="6 7">MIZ03</strain>
    </source>
</reference>
<dbReference type="RefSeq" id="WP_223904972.1">
    <property type="nucleotide sequence ID" value="NZ_AP024238.1"/>
</dbReference>
<dbReference type="PANTHER" id="PTHR35005:SF1">
    <property type="entry name" value="2-AMINO-5-FORMYLAMINO-6-RIBOSYLAMINOPYRIMIDIN-4(3H)-ONE 5'-MONOPHOSPHATE DEFORMYLASE"/>
    <property type="match status" value="1"/>
</dbReference>
<comment type="cofactor">
    <cofactor evidence="1">
        <name>Zn(2+)</name>
        <dbReference type="ChEBI" id="CHEBI:29105"/>
    </cofactor>
</comment>
<keyword evidence="7" id="KW-1185">Reference proteome</keyword>
<dbReference type="Proteomes" id="UP000824366">
    <property type="component" value="Chromosome"/>
</dbReference>
<dbReference type="Gene3D" id="3.40.50.10310">
    <property type="entry name" value="Creatininase"/>
    <property type="match status" value="1"/>
</dbReference>
<comment type="similarity">
    <text evidence="5">Belongs to the creatininase superfamily.</text>
</comment>
<evidence type="ECO:0000256" key="5">
    <source>
        <dbReference type="ARBA" id="ARBA00024029"/>
    </source>
</evidence>
<name>A0ABN6DEI5_9BURK</name>
<proteinExistence type="inferred from homology"/>
<sequence>MGTSSRFWADWTTADFARLQARGDACRTLAVLPVAAIEQHGPHLPLSVDTVLANGIVTATLAHLPADLNVLFLPTQSIGLSPEHARFPGTLTLKNETVIRLWTDIAESVAACGIQKLVLFNTHGGNVSVMDLVARDLRARLNMLVYSVSWFNLPLTNTQGEDVNTLFSAQEHRFGIHAGDIETSMMLALEPAHVNMGHAQDFASAAQLRAPHFNILGNGKSAKLAWQTQDYNPAGAVGNAANATADKGHAVVNAAAGALARLLTEIDRLPADTLHIQSGPL</sequence>
<protein>
    <submittedName>
        <fullName evidence="6">Mycofactocin system creatinine amidohydrolase family protein MftE</fullName>
    </submittedName>
</protein>
<dbReference type="InterPro" id="IPR003785">
    <property type="entry name" value="Creatininase/forma_Hydrolase"/>
</dbReference>
<evidence type="ECO:0000256" key="3">
    <source>
        <dbReference type="ARBA" id="ARBA00022801"/>
    </source>
</evidence>
<dbReference type="SUPFAM" id="SSF102215">
    <property type="entry name" value="Creatininase"/>
    <property type="match status" value="1"/>
</dbReference>
<evidence type="ECO:0000313" key="6">
    <source>
        <dbReference type="EMBL" id="BCO29086.1"/>
    </source>
</evidence>